<gene>
    <name evidence="1" type="ORF">V5E97_12000</name>
</gene>
<evidence type="ECO:0000313" key="1">
    <source>
        <dbReference type="EMBL" id="XBH06726.1"/>
    </source>
</evidence>
<reference evidence="1" key="1">
    <citation type="submission" date="2024-05" db="EMBL/GenBank/DDBJ databases">
        <title>Planctomycetes of the genus Singulisphaera possess chitinolytic capabilities.</title>
        <authorList>
            <person name="Ivanova A."/>
        </authorList>
    </citation>
    <scope>NUCLEOTIDE SEQUENCE</scope>
    <source>
        <strain evidence="1">Ch08T</strain>
    </source>
</reference>
<dbReference type="SUPFAM" id="SSF144064">
    <property type="entry name" value="Heme iron utilization protein-like"/>
    <property type="match status" value="1"/>
</dbReference>
<dbReference type="InterPro" id="IPR053733">
    <property type="entry name" value="Heme_Transport_Util_sf"/>
</dbReference>
<sequence>MDATSEPTADVTESIRDYFQKDRSRMTMMAARKFGVTEKSVVDALVGQWPIVRLREGVFRELLEALPALGTMRVFVRSRAAVIESVGTFGGFSDAGPFFNVQTDTLDMHILHEEIADVFAIEKWGHDTTTATYSFQFFDRSGDAAFKAFLWESFPDVPKETIAAFHSLAKRLAADAD</sequence>
<proteinExistence type="predicted"/>
<dbReference type="RefSeq" id="WP_406699575.1">
    <property type="nucleotide sequence ID" value="NZ_CP155447.1"/>
</dbReference>
<dbReference type="InterPro" id="IPR010413">
    <property type="entry name" value="HutX-like"/>
</dbReference>
<dbReference type="Pfam" id="PF06228">
    <property type="entry name" value="ChuX_HutX"/>
    <property type="match status" value="1"/>
</dbReference>
<name>A0AAU7CNB8_9BACT</name>
<protein>
    <submittedName>
        <fullName evidence="1">ChuX/HutX family heme-like substrate-binding protein</fullName>
    </submittedName>
</protein>
<accession>A0AAU7CNB8</accession>
<dbReference type="AlphaFoldDB" id="A0AAU7CNB8"/>
<dbReference type="Gene3D" id="3.40.1570.10">
    <property type="entry name" value="HemS/ChuS/ChuX like domains"/>
    <property type="match status" value="1"/>
</dbReference>
<organism evidence="1">
    <name type="scientific">Singulisphaera sp. Ch08</name>
    <dbReference type="NCBI Taxonomy" id="3120278"/>
    <lineage>
        <taxon>Bacteria</taxon>
        <taxon>Pseudomonadati</taxon>
        <taxon>Planctomycetota</taxon>
        <taxon>Planctomycetia</taxon>
        <taxon>Isosphaerales</taxon>
        <taxon>Isosphaeraceae</taxon>
        <taxon>Singulisphaera</taxon>
    </lineage>
</organism>
<dbReference type="EMBL" id="CP155447">
    <property type="protein sequence ID" value="XBH06726.1"/>
    <property type="molecule type" value="Genomic_DNA"/>
</dbReference>